<dbReference type="GO" id="GO:0006355">
    <property type="term" value="P:regulation of DNA-templated transcription"/>
    <property type="evidence" value="ECO:0007669"/>
    <property type="project" value="InterPro"/>
</dbReference>
<dbReference type="InterPro" id="IPR025054">
    <property type="entry name" value="DUF3991"/>
</dbReference>
<dbReference type="GO" id="GO:0031490">
    <property type="term" value="F:chromatin DNA binding"/>
    <property type="evidence" value="ECO:0007669"/>
    <property type="project" value="TreeGrafter"/>
</dbReference>
<dbReference type="EMBL" id="QZCE01000002">
    <property type="protein sequence ID" value="NEZ66322.1"/>
    <property type="molecule type" value="Genomic_DNA"/>
</dbReference>
<evidence type="ECO:0000256" key="1">
    <source>
        <dbReference type="ARBA" id="ARBA00006992"/>
    </source>
</evidence>
<evidence type="ECO:0000313" key="8">
    <source>
        <dbReference type="Proteomes" id="UP000473574"/>
    </source>
</evidence>
<dbReference type="InterPro" id="IPR027417">
    <property type="entry name" value="P-loop_NTPase"/>
</dbReference>
<dbReference type="Proteomes" id="UP000473574">
    <property type="component" value="Unassembled WGS sequence"/>
</dbReference>
<organism evidence="7 8">
    <name type="scientific">Adonisia turfae CCMR0082</name>
    <dbReference type="NCBI Taxonomy" id="2304604"/>
    <lineage>
        <taxon>Bacteria</taxon>
        <taxon>Bacillati</taxon>
        <taxon>Cyanobacteriota</taxon>
        <taxon>Adonisia</taxon>
        <taxon>Adonisia turfae</taxon>
    </lineage>
</organism>
<feature type="region of interest" description="Disordered" evidence="2">
    <location>
        <begin position="2478"/>
        <end position="2497"/>
    </location>
</feature>
<comment type="caution">
    <text evidence="7">The sequence shown here is derived from an EMBL/GenBank/DDBJ whole genome shotgun (WGS) entry which is preliminary data.</text>
</comment>
<dbReference type="GO" id="GO:0032259">
    <property type="term" value="P:methylation"/>
    <property type="evidence" value="ECO:0007669"/>
    <property type="project" value="InterPro"/>
</dbReference>
<feature type="domain" description="Strawberry notch helicase C" evidence="4">
    <location>
        <begin position="1032"/>
        <end position="1197"/>
    </location>
</feature>
<feature type="region of interest" description="Disordered" evidence="2">
    <location>
        <begin position="343"/>
        <end position="466"/>
    </location>
</feature>
<feature type="region of interest" description="Disordered" evidence="2">
    <location>
        <begin position="498"/>
        <end position="521"/>
    </location>
</feature>
<feature type="region of interest" description="Disordered" evidence="2">
    <location>
        <begin position="1914"/>
        <end position="2004"/>
    </location>
</feature>
<dbReference type="Gene3D" id="3.40.50.300">
    <property type="entry name" value="P-loop containing nucleotide triphosphate hydrolases"/>
    <property type="match status" value="2"/>
</dbReference>
<feature type="compositionally biased region" description="Acidic residues" evidence="2">
    <location>
        <begin position="1920"/>
        <end position="1938"/>
    </location>
</feature>
<protein>
    <submittedName>
        <fullName evidence="7">DUF3991 domain-containing protein</fullName>
    </submittedName>
</protein>
<dbReference type="InterPro" id="IPR026741">
    <property type="entry name" value="SNO"/>
</dbReference>
<reference evidence="7 8" key="1">
    <citation type="journal article" date="2020" name="Microb. Ecol.">
        <title>Ecogenomics of the Marine Benthic Filamentous Cyanobacterium Adonisia.</title>
        <authorList>
            <person name="Walter J.M."/>
            <person name="Coutinho F.H."/>
            <person name="Leomil L."/>
            <person name="Hargreaves P.I."/>
            <person name="Campeao M.E."/>
            <person name="Vieira V.V."/>
            <person name="Silva B.S."/>
            <person name="Fistarol G.O."/>
            <person name="Salomon P.S."/>
            <person name="Sawabe T."/>
            <person name="Mino S."/>
            <person name="Hosokawa M."/>
            <person name="Miyashita H."/>
            <person name="Maruyama F."/>
            <person name="van Verk M.C."/>
            <person name="Dutilh B.E."/>
            <person name="Thompson C.C."/>
            <person name="Thompson F.L."/>
        </authorList>
    </citation>
    <scope>NUCLEOTIDE SEQUENCE [LARGE SCALE GENOMIC DNA]</scope>
    <source>
        <strain evidence="7 8">CCMR0082</strain>
    </source>
</reference>
<dbReference type="SUPFAM" id="SSF53335">
    <property type="entry name" value="S-adenosyl-L-methionine-dependent methyltransferases"/>
    <property type="match status" value="1"/>
</dbReference>
<feature type="compositionally biased region" description="Basic and acidic residues" evidence="2">
    <location>
        <begin position="445"/>
        <end position="459"/>
    </location>
</feature>
<evidence type="ECO:0000259" key="4">
    <source>
        <dbReference type="Pfam" id="PF13871"/>
    </source>
</evidence>
<dbReference type="CDD" id="cd00188">
    <property type="entry name" value="TOPRIM"/>
    <property type="match status" value="1"/>
</dbReference>
<evidence type="ECO:0000259" key="3">
    <source>
        <dbReference type="Pfam" id="PF13154"/>
    </source>
</evidence>
<feature type="domain" description="DUF6908" evidence="6">
    <location>
        <begin position="1791"/>
        <end position="1901"/>
    </location>
</feature>
<dbReference type="Pfam" id="PF13155">
    <property type="entry name" value="Toprim_2"/>
    <property type="match status" value="1"/>
</dbReference>
<comment type="similarity">
    <text evidence="1">Belongs to the SBNO family.</text>
</comment>
<name>A0A6M0SFA0_9CYAN</name>
<dbReference type="PROSITE" id="PS00092">
    <property type="entry name" value="N6_MTASE"/>
    <property type="match status" value="1"/>
</dbReference>
<sequence length="2497" mass="276109">MDLADQQTLIQQFQAHFLTGNGFSTIVQARQFANDQLDQSLDPLSSDHKQVDEAIEKAIVRSARILISGSDSLAPPITTHQAFDRLTDLLSHQPRLAVRTSTSMAQQAYSTPIPIAYFAATLAGIDANTTVYEPTAGNGALLISANPALVIGNELNSDRLTELQHQGYTQLTQHDACDYSPGQSIANVVITNPPFGRARDPTTGHSKRFAIGDTWSAQLDHAIAFKALDALKDNGRAVLIIAAPHRRTQQITDEYRANQYNESETRGFFFTLYRHYTVTNHLTLDGDLYAKQGAGADIDLIVIQGRRSSRDDPFVRALPAVDVPPILKTFDQLKERLPDVPLSHLSLPLEPPEESRDSHGEGPPGVHPPDGPHLSDTDGGTSELADVGSDDDRRLSSDGHSPNPESVSLPDRPHPDATEPAGQSGGRRRQDSVVSGLGTDTSPGQRDRQNSSEYSRPDHTAPNPRQLPLFQRAGSAQQHYPPHLARYSETLATAMAQPVSTPKDTTQVPYQPRSQGRPMDTLIPRNMANSAQVALTRFEQQHGNIDEFVRTSLGYSSIGELHQRLYAEQIDTIGLAISNLNQGNGFVIGDQTGIGKGCQCAALMAYSTRQGKPVVFFTQKNALYKDILRDLETIGVRDFAPFVTDSNAKIDLGKGAMLRTGSHNQQEQEMNRLMGLGNLGSYDAVFTTYSQIQTVAQKEPLRRHFLRSLAERGAIFICDESHEAGGSPQTGWQINGAPPNRAEFMRELIDTTLASGGGVVYSSATYSKRPDVMDLYARSTDLRYAVGKHRSLEVTLRVGGVPLQQVIAAKYVKSGQMMRRERSFEGVSFDTLTVPADKETADQFSAAMRAINAFDRAKHKEVKRLSKELRKEAKRMALDNAIGQVGVKSTNFTSLMHNCIEQGLLAQKAEATVQTTIQELEAGRKPVIALDNTMGAFIDAWAETHDAKPGDRVNITFSDLLARYLERSRDISISDHAGRRDRRPMTDEELGIDGMAAYMEARDIIDDSDLSQIPISPIDYIRGRLEQAGYNTTEVTGRKSVLDYDADGSAVYKTRSAKEISTNGKIAAVNNFNSGQADVIIINRSGSTGISLHASETFADQRPRVMIVAQASRDINTFMQTLGRIHRTGQVELPNYKLLTTDLPAEKRPAAILSRKMATLNANVTADRETATSIQGVVDFFNEYGETVITQLLEEMPELNEQLDDPLGRANDNDLDLVSKVTGRLPLLPVAEQERTYQLIETGYADLVAQKEAMGESLLQADQLDLDARTIARMEVVPADTKFQTEFSGPVYLEVIDAKSLSKPLTQVQVANQVREFLEQPLNQQVAEVHWNRLKDQGHERAETMIQSVTASTQHYKNGKLASLEVLKRQQLEGLPEGAEAPAQEKIDKLTQKLDAQLAFVTKQLKDFSVGTSVRITRQQNQTTADTFYGVITGVDHCDRGSTPSVPSSWHLRVALSNGDVKSMAIPLSALNSTQRKGKTVKEALTIEPVEQELWTGKSIYELFDLQQQDVRQQRQVLTGNLVKACDRYPEGKLLNFTDHKNRIRQGLLLPKSFDIADKLRNEPVVLETAQQIHRFLTEVTEGRGGLKTLDGNLSIRLHGSGEGLILEAPRAKETGGAYYLNSMLIDRIGKDFVSRGDTMRALVPPENAERTLNTIITINPIACMDPRYLPEAREQMGVKIPELEVAPDGQVLDVEDEFIEGNVVPYVDEPTTQDIESLEALFAKTSEITPSESEPEVSVDKGLPVEENSEPEPVLESAVEDHQNSDNTPPIQQVALSKCQARMAEKFVSKFLYEADLAEKIVEGEDFHLKIHNEPYIPLVVEAHKLTNDHYQLYLTHYIDINGDLVHDGEMVFNILHDGILQLDQTATQDAFRGGEHRVYDGGDRTFAKMFAMNIRAQGFGEAARAQLAQATITHEEEPMSEPEEISLESPTEEEEDISKSPHMEVTPDSPEPEEIQPSLLDDSPGIGDYSLDAEGSDPTWGNPEPTEPETKHAISPPNLEPREIHPLKPLSANAQREMAQQDHEALITQARAMDLEQVALSLGLERYTSDKSKWHFGSHAISISANKGLFNDWHAHKGGSGAIDLVLHVNEDWDFKQAMEWLTGESMVPVPSFQEAQTILEKAQQPTVDPLLIPKTASANWGQVHTYLTQDRQIPTDIVNQAFQQGIVFADERGNAVFTMQQLRQDSLTGEASNILRAGAITGYALRGTDSDYKHITKGSSKADGWFLFHSSANTQRIVITESPIEALSLAAMERNDHTLYLALNGNSPLPVERLQHHINQGGEVITAFNNDAAGMNLSARVLRQIPEASTLYPESAFNDWNEQLCHQPEAFQNPEQDLLSAPALDDLRDWYRKASFMQRGPEHQAQIAQVGLGEREFTERDAAAMAADNRAFALSERFVQHTRHILAQWGQPQADGHLAMDTDQYHLRGSPDGRSFSVTTTHDGKPLLQVDQGTLSHVTITPNDAQRFETLGAQAQQEQLRAQHSHSPSHEVSR</sequence>
<dbReference type="InterPro" id="IPR054203">
    <property type="entry name" value="DUF6908"/>
</dbReference>
<dbReference type="InterPro" id="IPR026937">
    <property type="entry name" value="SBNO_Helicase_C_dom"/>
</dbReference>
<feature type="compositionally biased region" description="Polar residues" evidence="2">
    <location>
        <begin position="2478"/>
        <end position="2489"/>
    </location>
</feature>
<dbReference type="InterPro" id="IPR029063">
    <property type="entry name" value="SAM-dependent_MTases_sf"/>
</dbReference>
<dbReference type="Gene3D" id="3.40.1360.10">
    <property type="match status" value="1"/>
</dbReference>
<dbReference type="Pfam" id="PF13872">
    <property type="entry name" value="AAA_34"/>
    <property type="match status" value="1"/>
</dbReference>
<dbReference type="GO" id="GO:0042393">
    <property type="term" value="F:histone binding"/>
    <property type="evidence" value="ECO:0007669"/>
    <property type="project" value="TreeGrafter"/>
</dbReference>
<dbReference type="Gene3D" id="3.40.50.150">
    <property type="entry name" value="Vaccinia Virus protein VP39"/>
    <property type="match status" value="1"/>
</dbReference>
<feature type="domain" description="DUF3991" evidence="3">
    <location>
        <begin position="2148"/>
        <end position="2233"/>
    </location>
</feature>
<evidence type="ECO:0000256" key="2">
    <source>
        <dbReference type="SAM" id="MobiDB-lite"/>
    </source>
</evidence>
<evidence type="ECO:0000259" key="5">
    <source>
        <dbReference type="Pfam" id="PF13872"/>
    </source>
</evidence>
<dbReference type="Pfam" id="PF21849">
    <property type="entry name" value="DUF6908"/>
    <property type="match status" value="1"/>
</dbReference>
<evidence type="ECO:0000313" key="7">
    <source>
        <dbReference type="EMBL" id="NEZ66322.1"/>
    </source>
</evidence>
<dbReference type="SUPFAM" id="SSF52540">
    <property type="entry name" value="P-loop containing nucleoside triphosphate hydrolases"/>
    <property type="match status" value="2"/>
</dbReference>
<evidence type="ECO:0000259" key="6">
    <source>
        <dbReference type="Pfam" id="PF21849"/>
    </source>
</evidence>
<dbReference type="PANTHER" id="PTHR12706">
    <property type="entry name" value="STRAWBERRY NOTCH-RELATED"/>
    <property type="match status" value="1"/>
</dbReference>
<dbReference type="GO" id="GO:0008168">
    <property type="term" value="F:methyltransferase activity"/>
    <property type="evidence" value="ECO:0007669"/>
    <property type="project" value="InterPro"/>
</dbReference>
<dbReference type="InterPro" id="IPR002052">
    <property type="entry name" value="DNA_methylase_N6_adenine_CS"/>
</dbReference>
<proteinExistence type="inferred from homology"/>
<dbReference type="Pfam" id="PF13871">
    <property type="entry name" value="Helicase_C_4"/>
    <property type="match status" value="1"/>
</dbReference>
<gene>
    <name evidence="7" type="ORF">D0962_26785</name>
</gene>
<dbReference type="PANTHER" id="PTHR12706:SF30">
    <property type="entry name" value="PROTEIN STRAWBERRY NOTCH-RELATED"/>
    <property type="match status" value="1"/>
</dbReference>
<dbReference type="PRINTS" id="PR00507">
    <property type="entry name" value="N12N6MTFRASE"/>
</dbReference>
<dbReference type="InterPro" id="IPR039187">
    <property type="entry name" value="SNO_AAA"/>
</dbReference>
<dbReference type="RefSeq" id="WP_163668366.1">
    <property type="nucleotide sequence ID" value="NZ_QZCE01000002.1"/>
</dbReference>
<feature type="compositionally biased region" description="Polar residues" evidence="2">
    <location>
        <begin position="498"/>
        <end position="514"/>
    </location>
</feature>
<feature type="domain" description="Strawberry notch AAA" evidence="5">
    <location>
        <begin position="583"/>
        <end position="844"/>
    </location>
</feature>
<accession>A0A6M0SFA0</accession>
<dbReference type="Pfam" id="PF13154">
    <property type="entry name" value="DUF3991"/>
    <property type="match status" value="1"/>
</dbReference>
<feature type="region of interest" description="Disordered" evidence="2">
    <location>
        <begin position="1728"/>
        <end position="1757"/>
    </location>
</feature>